<evidence type="ECO:0000256" key="2">
    <source>
        <dbReference type="ARBA" id="ARBA00006980"/>
    </source>
</evidence>
<feature type="domain" description="NolW-like" evidence="13">
    <location>
        <begin position="128"/>
        <end position="188"/>
    </location>
</feature>
<evidence type="ECO:0000256" key="5">
    <source>
        <dbReference type="ARBA" id="ARBA00022692"/>
    </source>
</evidence>
<name>A0A062UCT5_9PROT</name>
<dbReference type="InterPro" id="IPR050810">
    <property type="entry name" value="Bact_Secretion_Sys_Channel"/>
</dbReference>
<proteinExistence type="inferred from homology"/>
<evidence type="ECO:0000256" key="11">
    <source>
        <dbReference type="SAM" id="SignalP"/>
    </source>
</evidence>
<evidence type="ECO:0000256" key="7">
    <source>
        <dbReference type="ARBA" id="ARBA00022927"/>
    </source>
</evidence>
<evidence type="ECO:0000313" key="15">
    <source>
        <dbReference type="EMBL" id="KCZ55533.1"/>
    </source>
</evidence>
<comment type="subcellular location">
    <subcellularLocation>
        <location evidence="1 10">Cell outer membrane</location>
    </subcellularLocation>
</comment>
<feature type="chain" id="PRO_5001615014" description="Type II secretion system protein GspD" evidence="11">
    <location>
        <begin position="22"/>
        <end position="650"/>
    </location>
</feature>
<dbReference type="InterPro" id="IPR005644">
    <property type="entry name" value="NolW-like"/>
</dbReference>
<feature type="domain" description="Type II/III secretion system secretin-like" evidence="12">
    <location>
        <begin position="441"/>
        <end position="605"/>
    </location>
</feature>
<evidence type="ECO:0000259" key="12">
    <source>
        <dbReference type="Pfam" id="PF00263"/>
    </source>
</evidence>
<dbReference type="eggNOG" id="COG1450">
    <property type="taxonomic scope" value="Bacteria"/>
</dbReference>
<organism evidence="15 16">
    <name type="scientific">Hyphomonas beringensis</name>
    <dbReference type="NCBI Taxonomy" id="1280946"/>
    <lineage>
        <taxon>Bacteria</taxon>
        <taxon>Pseudomonadati</taxon>
        <taxon>Pseudomonadota</taxon>
        <taxon>Alphaproteobacteria</taxon>
        <taxon>Hyphomonadales</taxon>
        <taxon>Hyphomonadaceae</taxon>
        <taxon>Hyphomonas</taxon>
    </lineage>
</organism>
<evidence type="ECO:0000313" key="16">
    <source>
        <dbReference type="Proteomes" id="UP000027037"/>
    </source>
</evidence>
<keyword evidence="9" id="KW-0998">Cell outer membrane</keyword>
<dbReference type="InterPro" id="IPR004846">
    <property type="entry name" value="T2SS/T3SS_dom"/>
</dbReference>
<protein>
    <recommendedName>
        <fullName evidence="17">Type II secretion system protein GspD</fullName>
    </recommendedName>
</protein>
<evidence type="ECO:0000259" key="14">
    <source>
        <dbReference type="Pfam" id="PF21305"/>
    </source>
</evidence>
<dbReference type="InterPro" id="IPR049371">
    <property type="entry name" value="GspD-like_N0"/>
</dbReference>
<dbReference type="Pfam" id="PF21305">
    <property type="entry name" value="type_II_gspD_N0"/>
    <property type="match status" value="1"/>
</dbReference>
<dbReference type="InterPro" id="IPR038591">
    <property type="entry name" value="NolW-like_sf"/>
</dbReference>
<comment type="similarity">
    <text evidence="2">Belongs to the bacterial secretin family. GSP D subfamily.</text>
</comment>
<feature type="domain" description="NolW-like" evidence="13">
    <location>
        <begin position="190"/>
        <end position="257"/>
    </location>
</feature>
<evidence type="ECO:0000256" key="6">
    <source>
        <dbReference type="ARBA" id="ARBA00022729"/>
    </source>
</evidence>
<keyword evidence="4" id="KW-1134">Transmembrane beta strand</keyword>
<dbReference type="InterPro" id="IPR001775">
    <property type="entry name" value="GspD/PilQ"/>
</dbReference>
<dbReference type="GO" id="GO:0015628">
    <property type="term" value="P:protein secretion by the type II secretion system"/>
    <property type="evidence" value="ECO:0007669"/>
    <property type="project" value="InterPro"/>
</dbReference>
<dbReference type="Pfam" id="PF03958">
    <property type="entry name" value="Secretin_N"/>
    <property type="match status" value="3"/>
</dbReference>
<accession>A0A062UCT5</accession>
<dbReference type="Pfam" id="PF00263">
    <property type="entry name" value="Secretin"/>
    <property type="match status" value="1"/>
</dbReference>
<gene>
    <name evidence="15" type="ORF">HY29_11500</name>
</gene>
<dbReference type="EMBL" id="AWFF01000029">
    <property type="protein sequence ID" value="KCZ55533.1"/>
    <property type="molecule type" value="Genomic_DNA"/>
</dbReference>
<evidence type="ECO:0000256" key="9">
    <source>
        <dbReference type="ARBA" id="ARBA00023237"/>
    </source>
</evidence>
<feature type="signal peptide" evidence="11">
    <location>
        <begin position="1"/>
        <end position="21"/>
    </location>
</feature>
<evidence type="ECO:0000256" key="4">
    <source>
        <dbReference type="ARBA" id="ARBA00022452"/>
    </source>
</evidence>
<evidence type="ECO:0008006" key="17">
    <source>
        <dbReference type="Google" id="ProtNLM"/>
    </source>
</evidence>
<dbReference type="PANTHER" id="PTHR30332">
    <property type="entry name" value="PROBABLE GENERAL SECRETION PATHWAY PROTEIN D"/>
    <property type="match status" value="1"/>
</dbReference>
<keyword evidence="7" id="KW-0653">Protein transport</keyword>
<dbReference type="GO" id="GO:0009279">
    <property type="term" value="C:cell outer membrane"/>
    <property type="evidence" value="ECO:0007669"/>
    <property type="project" value="UniProtKB-SubCell"/>
</dbReference>
<evidence type="ECO:0000256" key="3">
    <source>
        <dbReference type="ARBA" id="ARBA00022448"/>
    </source>
</evidence>
<feature type="domain" description="NolW-like" evidence="13">
    <location>
        <begin position="264"/>
        <end position="337"/>
    </location>
</feature>
<keyword evidence="6 11" id="KW-0732">Signal</keyword>
<keyword evidence="8" id="KW-0472">Membrane</keyword>
<feature type="domain" description="GspD-like N0" evidence="14">
    <location>
        <begin position="35"/>
        <end position="106"/>
    </location>
</feature>
<comment type="caution">
    <text evidence="15">The sequence shown here is derived from an EMBL/GenBank/DDBJ whole genome shotgun (WGS) entry which is preliminary data.</text>
</comment>
<evidence type="ECO:0000256" key="10">
    <source>
        <dbReference type="RuleBase" id="RU004004"/>
    </source>
</evidence>
<dbReference type="STRING" id="1280946.HY29_11500"/>
<dbReference type="RefSeq" id="WP_034793762.1">
    <property type="nucleotide sequence ID" value="NZ_AWFF01000029.1"/>
</dbReference>
<dbReference type="AlphaFoldDB" id="A0A062UCT5"/>
<evidence type="ECO:0000256" key="1">
    <source>
        <dbReference type="ARBA" id="ARBA00004442"/>
    </source>
</evidence>
<dbReference type="GO" id="GO:0015627">
    <property type="term" value="C:type II protein secretion system complex"/>
    <property type="evidence" value="ECO:0007669"/>
    <property type="project" value="InterPro"/>
</dbReference>
<evidence type="ECO:0000256" key="8">
    <source>
        <dbReference type="ARBA" id="ARBA00023136"/>
    </source>
</evidence>
<reference evidence="15 16" key="1">
    <citation type="journal article" date="2014" name="Antonie Van Leeuwenhoek">
        <title>Hyphomonas beringensis sp. nov. and Hyphomonas chukchiensis sp. nov., isolated from surface seawater of the Bering Sea and Chukchi Sea.</title>
        <authorList>
            <person name="Li C."/>
            <person name="Lai Q."/>
            <person name="Li G."/>
            <person name="Dong C."/>
            <person name="Wang J."/>
            <person name="Liao Y."/>
            <person name="Shao Z."/>
        </authorList>
    </citation>
    <scope>NUCLEOTIDE SEQUENCE [LARGE SCALE GENOMIC DNA]</scope>
    <source>
        <strain evidence="15 16">25B14_1</strain>
    </source>
</reference>
<dbReference type="PANTHER" id="PTHR30332:SF24">
    <property type="entry name" value="SECRETIN GSPD-RELATED"/>
    <property type="match status" value="1"/>
</dbReference>
<dbReference type="Proteomes" id="UP000027037">
    <property type="component" value="Unassembled WGS sequence"/>
</dbReference>
<dbReference type="InterPro" id="IPR013356">
    <property type="entry name" value="T2SS_GspD"/>
</dbReference>
<sequence>MKLKTFLSAAALLAASPTAFALANETPTDNARHILNFEDVELSALIADVSTVTGYTFVVHPDARTKRITVSSTSPLTRDQVFDVFLSALRVHGFTAVAAGKATYRIVPEQSAVGEAGMGAYGSNAFTTEIFTLSHVNALEAAKMLKPVIDEQGQVIANSQSNTLVVVDYASNLPRLRQMVETFDKDPSVTETVSLKNIAASELAGILTTLNTTNGEDAYKSNFKAVASEAGNSIVLYGSEAAVERARRVSEQLDSADRIQDTLRVIPLNNADASEIVPILQEVAAAMDARRGFTDSSVPGTTIAHHDSTNSLVISAPPETLVSLERVINDLDRRRAQVLVEAIIVEMSDDTARELGLQFLLSGTENSTVPFASTNFSRSAPNLLALAGALSKDTPFSSGTDDTSKNPFTQAAINSLLGLTGLSVGVGGQNGDTLFGAVLTAVEADTNSRILSKPFNMTLDNGTSSLLVGQNVPITTGSVLADNNTNPFTTVERKDVGIGLTVTPRISNDGTIRLNIEQTVSAIAGVVGDATTDLIFNTRNITTSVIADDGEIIVLGGLIEQSETLKNEKVPLLGDVPIAGRLFRSEGKGQVRTNLMVFIRPTIVRDRDDARVATDRSYQYIRAEELWNGADSSITIDKFVNQVLGSPPPQ</sequence>
<dbReference type="PATRIC" id="fig|1280946.3.peg.1093"/>
<keyword evidence="16" id="KW-1185">Reference proteome</keyword>
<keyword evidence="5" id="KW-0812">Transmembrane</keyword>
<evidence type="ECO:0000259" key="13">
    <source>
        <dbReference type="Pfam" id="PF03958"/>
    </source>
</evidence>
<dbReference type="NCBIfam" id="TIGR02517">
    <property type="entry name" value="type_II_gspD"/>
    <property type="match status" value="1"/>
</dbReference>
<dbReference type="Gene3D" id="3.30.1370.120">
    <property type="match status" value="3"/>
</dbReference>
<keyword evidence="3 10" id="KW-0813">Transport</keyword>
<dbReference type="PRINTS" id="PR00811">
    <property type="entry name" value="BCTERIALGSPD"/>
</dbReference>